<reference evidence="2" key="1">
    <citation type="journal article" date="2013" name="Nature">
        <title>Draft genome of the wheat A-genome progenitor Triticum urartu.</title>
        <authorList>
            <person name="Ling H.Q."/>
            <person name="Zhao S."/>
            <person name="Liu D."/>
            <person name="Wang J."/>
            <person name="Sun H."/>
            <person name="Zhang C."/>
            <person name="Fan H."/>
            <person name="Li D."/>
            <person name="Dong L."/>
            <person name="Tao Y."/>
            <person name="Gao C."/>
            <person name="Wu H."/>
            <person name="Li Y."/>
            <person name="Cui Y."/>
            <person name="Guo X."/>
            <person name="Zheng S."/>
            <person name="Wang B."/>
            <person name="Yu K."/>
            <person name="Liang Q."/>
            <person name="Yang W."/>
            <person name="Lou X."/>
            <person name="Chen J."/>
            <person name="Feng M."/>
            <person name="Jian J."/>
            <person name="Zhang X."/>
            <person name="Luo G."/>
            <person name="Jiang Y."/>
            <person name="Liu J."/>
            <person name="Wang Z."/>
            <person name="Sha Y."/>
            <person name="Zhang B."/>
            <person name="Wu H."/>
            <person name="Tang D."/>
            <person name="Shen Q."/>
            <person name="Xue P."/>
            <person name="Zou S."/>
            <person name="Wang X."/>
            <person name="Liu X."/>
            <person name="Wang F."/>
            <person name="Yang Y."/>
            <person name="An X."/>
            <person name="Dong Z."/>
            <person name="Zhang K."/>
            <person name="Zhang X."/>
            <person name="Luo M.C."/>
            <person name="Dvorak J."/>
            <person name="Tong Y."/>
            <person name="Wang J."/>
            <person name="Yang H."/>
            <person name="Li Z."/>
            <person name="Wang D."/>
            <person name="Zhang A."/>
            <person name="Wang J."/>
        </authorList>
    </citation>
    <scope>NUCLEOTIDE SEQUENCE</scope>
    <source>
        <strain evidence="2">cv. G1812</strain>
    </source>
</reference>
<proteinExistence type="predicted"/>
<reference evidence="1" key="2">
    <citation type="submission" date="2018-03" db="EMBL/GenBank/DDBJ databases">
        <title>The Triticum urartu genome reveals the dynamic nature of wheat genome evolution.</title>
        <authorList>
            <person name="Ling H."/>
            <person name="Ma B."/>
            <person name="Shi X."/>
            <person name="Liu H."/>
            <person name="Dong L."/>
            <person name="Sun H."/>
            <person name="Cao Y."/>
            <person name="Gao Q."/>
            <person name="Zheng S."/>
            <person name="Li Y."/>
            <person name="Yu Y."/>
            <person name="Du H."/>
            <person name="Qi M."/>
            <person name="Li Y."/>
            <person name="Yu H."/>
            <person name="Cui Y."/>
            <person name="Wang N."/>
            <person name="Chen C."/>
            <person name="Wu H."/>
            <person name="Zhao Y."/>
            <person name="Zhang J."/>
            <person name="Li Y."/>
            <person name="Zhou W."/>
            <person name="Zhang B."/>
            <person name="Hu W."/>
            <person name="Eijk M."/>
            <person name="Tang J."/>
            <person name="Witsenboer H."/>
            <person name="Zhao S."/>
            <person name="Li Z."/>
            <person name="Zhang A."/>
            <person name="Wang D."/>
            <person name="Liang C."/>
        </authorList>
    </citation>
    <scope>NUCLEOTIDE SEQUENCE [LARGE SCALE GENOMIC DNA]</scope>
    <source>
        <strain evidence="1">cv. G1812</strain>
    </source>
</reference>
<evidence type="ECO:0000313" key="1">
    <source>
        <dbReference type="EnsemblPlants" id="TuG1812G0700001959.01.T02.cds418718"/>
    </source>
</evidence>
<name>A0A8R7V0F5_TRIUA</name>
<keyword evidence="2" id="KW-1185">Reference proteome</keyword>
<dbReference type="AlphaFoldDB" id="A0A8R7V0F5"/>
<dbReference type="EnsemblPlants" id="TuG1812G0700001959.01.T02">
    <property type="protein sequence ID" value="TuG1812G0700001959.01.T02.cds418718"/>
    <property type="gene ID" value="TuG1812G0700001959.01"/>
</dbReference>
<sequence length="61" mass="6966">MFVNRQIVNIWYVPRKEKLSKSDDVLSAAEKYIELNGPEAFEKLISKVFLLSAKILANALL</sequence>
<evidence type="ECO:0000313" key="2">
    <source>
        <dbReference type="Proteomes" id="UP000015106"/>
    </source>
</evidence>
<dbReference type="Gramene" id="TuG1812G0700001959.01.T02">
    <property type="protein sequence ID" value="TuG1812G0700001959.01.T02.cds418718"/>
    <property type="gene ID" value="TuG1812G0700001959.01"/>
</dbReference>
<organism evidence="1 2">
    <name type="scientific">Triticum urartu</name>
    <name type="common">Red wild einkorn</name>
    <name type="synonym">Crithodium urartu</name>
    <dbReference type="NCBI Taxonomy" id="4572"/>
    <lineage>
        <taxon>Eukaryota</taxon>
        <taxon>Viridiplantae</taxon>
        <taxon>Streptophyta</taxon>
        <taxon>Embryophyta</taxon>
        <taxon>Tracheophyta</taxon>
        <taxon>Spermatophyta</taxon>
        <taxon>Magnoliopsida</taxon>
        <taxon>Liliopsida</taxon>
        <taxon>Poales</taxon>
        <taxon>Poaceae</taxon>
        <taxon>BOP clade</taxon>
        <taxon>Pooideae</taxon>
        <taxon>Triticodae</taxon>
        <taxon>Triticeae</taxon>
        <taxon>Triticinae</taxon>
        <taxon>Triticum</taxon>
    </lineage>
</organism>
<evidence type="ECO:0008006" key="3">
    <source>
        <dbReference type="Google" id="ProtNLM"/>
    </source>
</evidence>
<dbReference type="Proteomes" id="UP000015106">
    <property type="component" value="Chromosome 7"/>
</dbReference>
<reference evidence="1" key="3">
    <citation type="submission" date="2022-06" db="UniProtKB">
        <authorList>
            <consortium name="EnsemblPlants"/>
        </authorList>
    </citation>
    <scope>IDENTIFICATION</scope>
</reference>
<accession>A0A8R7V0F5</accession>
<protein>
    <recommendedName>
        <fullName evidence="3">HVA22-like protein a</fullName>
    </recommendedName>
</protein>
<gene>
    <name evidence="1" type="primary">LOC125537461</name>
</gene>